<dbReference type="Pfam" id="PF12833">
    <property type="entry name" value="HTH_18"/>
    <property type="match status" value="1"/>
</dbReference>
<dbReference type="InterPro" id="IPR018060">
    <property type="entry name" value="HTH_AraC"/>
</dbReference>
<comment type="caution">
    <text evidence="5">The sequence shown here is derived from an EMBL/GenBank/DDBJ whole genome shotgun (WGS) entry which is preliminary data.</text>
</comment>
<accession>A0A6N7W0I8</accession>
<evidence type="ECO:0000256" key="2">
    <source>
        <dbReference type="ARBA" id="ARBA00023125"/>
    </source>
</evidence>
<dbReference type="EMBL" id="VULN01000006">
    <property type="protein sequence ID" value="MSS81972.1"/>
    <property type="molecule type" value="Genomic_DNA"/>
</dbReference>
<name>A0A6N7W0I8_ACIFE</name>
<dbReference type="GO" id="GO:0043565">
    <property type="term" value="F:sequence-specific DNA binding"/>
    <property type="evidence" value="ECO:0007669"/>
    <property type="project" value="InterPro"/>
</dbReference>
<protein>
    <submittedName>
        <fullName evidence="5">AraC family transcriptional regulator</fullName>
    </submittedName>
</protein>
<dbReference type="InterPro" id="IPR020449">
    <property type="entry name" value="Tscrpt_reg_AraC-type_HTH"/>
</dbReference>
<dbReference type="Proteomes" id="UP000441455">
    <property type="component" value="Unassembled WGS sequence"/>
</dbReference>
<dbReference type="SMART" id="SM00342">
    <property type="entry name" value="HTH_ARAC"/>
    <property type="match status" value="1"/>
</dbReference>
<evidence type="ECO:0000259" key="4">
    <source>
        <dbReference type="PROSITE" id="PS01124"/>
    </source>
</evidence>
<dbReference type="Gene3D" id="1.10.10.60">
    <property type="entry name" value="Homeodomain-like"/>
    <property type="match status" value="1"/>
</dbReference>
<keyword evidence="1" id="KW-0805">Transcription regulation</keyword>
<dbReference type="GO" id="GO:0003700">
    <property type="term" value="F:DNA-binding transcription factor activity"/>
    <property type="evidence" value="ECO:0007669"/>
    <property type="project" value="InterPro"/>
</dbReference>
<gene>
    <name evidence="5" type="ORF">FX155_05105</name>
</gene>
<dbReference type="PRINTS" id="PR00032">
    <property type="entry name" value="HTHARAC"/>
</dbReference>
<dbReference type="PANTHER" id="PTHR46796">
    <property type="entry name" value="HTH-TYPE TRANSCRIPTIONAL ACTIVATOR RHAS-RELATED"/>
    <property type="match status" value="1"/>
</dbReference>
<dbReference type="PROSITE" id="PS01124">
    <property type="entry name" value="HTH_ARAC_FAMILY_2"/>
    <property type="match status" value="1"/>
</dbReference>
<proteinExistence type="predicted"/>
<keyword evidence="3" id="KW-0804">Transcription</keyword>
<organism evidence="5 6">
    <name type="scientific">Acidaminococcus fermentans</name>
    <dbReference type="NCBI Taxonomy" id="905"/>
    <lineage>
        <taxon>Bacteria</taxon>
        <taxon>Bacillati</taxon>
        <taxon>Bacillota</taxon>
        <taxon>Negativicutes</taxon>
        <taxon>Acidaminococcales</taxon>
        <taxon>Acidaminococcaceae</taxon>
        <taxon>Acidaminococcus</taxon>
    </lineage>
</organism>
<dbReference type="InterPro" id="IPR009057">
    <property type="entry name" value="Homeodomain-like_sf"/>
</dbReference>
<evidence type="ECO:0000313" key="6">
    <source>
        <dbReference type="Proteomes" id="UP000441455"/>
    </source>
</evidence>
<evidence type="ECO:0000256" key="3">
    <source>
        <dbReference type="ARBA" id="ARBA00023163"/>
    </source>
</evidence>
<sequence length="279" mass="31587">MEETEKYAKILSVQPFWEAEKNNRFILTDPELGGPVAVAYELTAGQETDGLTSVPGIGLLGIMFSLEKEKPQAMICGLLNKSKKVPLYGVHHTLCCQFFPGQFTRLFGIPSREVTDMEAPLEDFIRVGTVPEEIATAEGFENQMAIIRRFIEEWKNRKLRDTSDGLVQYLMKDALQKHGSLQIAQLEKDTGYSARYLQRVMLEHVGLAPKTALNNIRFQSVLRRLLENPFCSLAEAAQACGYYDQSYFTKVFKEYMGTTPAAFVKQIQEMVRKGEPVKK</sequence>
<dbReference type="InterPro" id="IPR050204">
    <property type="entry name" value="AraC_XylS_family_regulators"/>
</dbReference>
<feature type="domain" description="HTH araC/xylS-type" evidence="4">
    <location>
        <begin position="164"/>
        <end position="266"/>
    </location>
</feature>
<evidence type="ECO:0000313" key="5">
    <source>
        <dbReference type="EMBL" id="MSS81972.1"/>
    </source>
</evidence>
<evidence type="ECO:0000256" key="1">
    <source>
        <dbReference type="ARBA" id="ARBA00023015"/>
    </source>
</evidence>
<reference evidence="5 6" key="1">
    <citation type="submission" date="2019-08" db="EMBL/GenBank/DDBJ databases">
        <title>In-depth cultivation of the pig gut microbiome towards novel bacterial diversity and tailored functional studies.</title>
        <authorList>
            <person name="Wylensek D."/>
            <person name="Hitch T.C.A."/>
            <person name="Clavel T."/>
        </authorList>
    </citation>
    <scope>NUCLEOTIDE SEQUENCE [LARGE SCALE GENOMIC DNA]</scope>
    <source>
        <strain evidence="5 6">WCA-389-WT-5B</strain>
    </source>
</reference>
<dbReference type="AlphaFoldDB" id="A0A6N7W0I8"/>
<dbReference type="SUPFAM" id="SSF46689">
    <property type="entry name" value="Homeodomain-like"/>
    <property type="match status" value="1"/>
</dbReference>
<dbReference type="OrthoDB" id="323290at2"/>
<dbReference type="PANTHER" id="PTHR46796:SF13">
    <property type="entry name" value="HTH-TYPE TRANSCRIPTIONAL ACTIVATOR RHAS"/>
    <property type="match status" value="1"/>
</dbReference>
<keyword evidence="2" id="KW-0238">DNA-binding</keyword>